<evidence type="ECO:0000313" key="2">
    <source>
        <dbReference type="Proteomes" id="UP000319817"/>
    </source>
</evidence>
<gene>
    <name evidence="1" type="ORF">K239x_45100</name>
</gene>
<dbReference type="EMBL" id="CP036526">
    <property type="protein sequence ID" value="QDT12500.1"/>
    <property type="molecule type" value="Genomic_DNA"/>
</dbReference>
<evidence type="ECO:0000313" key="1">
    <source>
        <dbReference type="EMBL" id="QDT12500.1"/>
    </source>
</evidence>
<organism evidence="1 2">
    <name type="scientific">Stieleria marina</name>
    <dbReference type="NCBI Taxonomy" id="1930275"/>
    <lineage>
        <taxon>Bacteria</taxon>
        <taxon>Pseudomonadati</taxon>
        <taxon>Planctomycetota</taxon>
        <taxon>Planctomycetia</taxon>
        <taxon>Pirellulales</taxon>
        <taxon>Pirellulaceae</taxon>
        <taxon>Stieleria</taxon>
    </lineage>
</organism>
<proteinExistence type="predicted"/>
<dbReference type="Proteomes" id="UP000319817">
    <property type="component" value="Chromosome"/>
</dbReference>
<sequence length="70" mass="7758">MLCDRICIATDTSLTPPQPDHNQQKASQNQMAQILSCHRRASLKCDRHVGETGGKTAFYGVLAKRCETEP</sequence>
<keyword evidence="2" id="KW-1185">Reference proteome</keyword>
<reference evidence="1 2" key="1">
    <citation type="submission" date="2019-02" db="EMBL/GenBank/DDBJ databases">
        <title>Deep-cultivation of Planctomycetes and their phenomic and genomic characterization uncovers novel biology.</title>
        <authorList>
            <person name="Wiegand S."/>
            <person name="Jogler M."/>
            <person name="Boedeker C."/>
            <person name="Pinto D."/>
            <person name="Vollmers J."/>
            <person name="Rivas-Marin E."/>
            <person name="Kohn T."/>
            <person name="Peeters S.H."/>
            <person name="Heuer A."/>
            <person name="Rast P."/>
            <person name="Oberbeckmann S."/>
            <person name="Bunk B."/>
            <person name="Jeske O."/>
            <person name="Meyerdierks A."/>
            <person name="Storesund J.E."/>
            <person name="Kallscheuer N."/>
            <person name="Luecker S."/>
            <person name="Lage O.M."/>
            <person name="Pohl T."/>
            <person name="Merkel B.J."/>
            <person name="Hornburger P."/>
            <person name="Mueller R.-W."/>
            <person name="Bruemmer F."/>
            <person name="Labrenz M."/>
            <person name="Spormann A.M."/>
            <person name="Op den Camp H."/>
            <person name="Overmann J."/>
            <person name="Amann R."/>
            <person name="Jetten M.S.M."/>
            <person name="Mascher T."/>
            <person name="Medema M.H."/>
            <person name="Devos D.P."/>
            <person name="Kaster A.-K."/>
            <person name="Ovreas L."/>
            <person name="Rohde M."/>
            <person name="Galperin M.Y."/>
            <person name="Jogler C."/>
        </authorList>
    </citation>
    <scope>NUCLEOTIDE SEQUENCE [LARGE SCALE GENOMIC DNA]</scope>
    <source>
        <strain evidence="1 2">K23_9</strain>
    </source>
</reference>
<dbReference type="AlphaFoldDB" id="A0A517NZE3"/>
<accession>A0A517NZE3</accession>
<protein>
    <submittedName>
        <fullName evidence="1">Uncharacterized protein</fullName>
    </submittedName>
</protein>
<name>A0A517NZE3_9BACT</name>